<dbReference type="EMBL" id="BJWL01000029">
    <property type="protein sequence ID" value="GFZ21638.1"/>
    <property type="molecule type" value="Genomic_DNA"/>
</dbReference>
<dbReference type="GO" id="GO:0005524">
    <property type="term" value="F:ATP binding"/>
    <property type="evidence" value="ECO:0007669"/>
    <property type="project" value="UniProtKB-KW"/>
</dbReference>
<keyword evidence="1" id="KW-0677">Repeat</keyword>
<accession>A0A7J0HF16</accession>
<evidence type="ECO:0000256" key="3">
    <source>
        <dbReference type="ARBA" id="ARBA00022821"/>
    </source>
</evidence>
<reference evidence="9 10" key="1">
    <citation type="submission" date="2019-07" db="EMBL/GenBank/DDBJ databases">
        <title>De Novo Assembly of kiwifruit Actinidia rufa.</title>
        <authorList>
            <person name="Sugita-Konishi S."/>
            <person name="Sato K."/>
            <person name="Mori E."/>
            <person name="Abe Y."/>
            <person name="Kisaki G."/>
            <person name="Hamano K."/>
            <person name="Suezawa K."/>
            <person name="Otani M."/>
            <person name="Fukuda T."/>
            <person name="Manabe T."/>
            <person name="Gomi K."/>
            <person name="Tabuchi M."/>
            <person name="Akimitsu K."/>
            <person name="Kataoka I."/>
        </authorList>
    </citation>
    <scope>NUCLEOTIDE SEQUENCE [LARGE SCALE GENOMIC DNA]</scope>
    <source>
        <strain evidence="10">cv. Fuchu</strain>
    </source>
</reference>
<feature type="coiled-coil region" evidence="5">
    <location>
        <begin position="42"/>
        <end position="93"/>
    </location>
</feature>
<dbReference type="GO" id="GO:0043531">
    <property type="term" value="F:ADP binding"/>
    <property type="evidence" value="ECO:0007669"/>
    <property type="project" value="InterPro"/>
</dbReference>
<dbReference type="Pfam" id="PF00931">
    <property type="entry name" value="NB-ARC"/>
    <property type="match status" value="1"/>
</dbReference>
<dbReference type="InterPro" id="IPR041118">
    <property type="entry name" value="Rx_N"/>
</dbReference>
<organism evidence="9 10">
    <name type="scientific">Actinidia rufa</name>
    <dbReference type="NCBI Taxonomy" id="165716"/>
    <lineage>
        <taxon>Eukaryota</taxon>
        <taxon>Viridiplantae</taxon>
        <taxon>Streptophyta</taxon>
        <taxon>Embryophyta</taxon>
        <taxon>Tracheophyta</taxon>
        <taxon>Spermatophyta</taxon>
        <taxon>Magnoliopsida</taxon>
        <taxon>eudicotyledons</taxon>
        <taxon>Gunneridae</taxon>
        <taxon>Pentapetalae</taxon>
        <taxon>asterids</taxon>
        <taxon>Ericales</taxon>
        <taxon>Actinidiaceae</taxon>
        <taxon>Actinidia</taxon>
    </lineage>
</organism>
<dbReference type="GO" id="GO:0006952">
    <property type="term" value="P:defense response"/>
    <property type="evidence" value="ECO:0007669"/>
    <property type="project" value="UniProtKB-KW"/>
</dbReference>
<dbReference type="InterPro" id="IPR027417">
    <property type="entry name" value="P-loop_NTPase"/>
</dbReference>
<dbReference type="Gene3D" id="1.20.5.4130">
    <property type="match status" value="1"/>
</dbReference>
<gene>
    <name evidence="9" type="ORF">Acr_29g0008000</name>
</gene>
<dbReference type="SUPFAM" id="SSF52540">
    <property type="entry name" value="P-loop containing nucleoside triphosphate hydrolases"/>
    <property type="match status" value="1"/>
</dbReference>
<evidence type="ECO:0000259" key="8">
    <source>
        <dbReference type="Pfam" id="PF18052"/>
    </source>
</evidence>
<dbReference type="Proteomes" id="UP000585474">
    <property type="component" value="Unassembled WGS sequence"/>
</dbReference>
<keyword evidence="3" id="KW-0611">Plant defense</keyword>
<keyword evidence="2" id="KW-0547">Nucleotide-binding</keyword>
<evidence type="ECO:0000256" key="5">
    <source>
        <dbReference type="SAM" id="Coils"/>
    </source>
</evidence>
<keyword evidence="10" id="KW-1185">Reference proteome</keyword>
<evidence type="ECO:0000256" key="1">
    <source>
        <dbReference type="ARBA" id="ARBA00022737"/>
    </source>
</evidence>
<feature type="domain" description="NB-ARC" evidence="7">
    <location>
        <begin position="175"/>
        <end position="240"/>
    </location>
</feature>
<evidence type="ECO:0000313" key="10">
    <source>
        <dbReference type="Proteomes" id="UP000585474"/>
    </source>
</evidence>
<dbReference type="Gene3D" id="3.40.50.300">
    <property type="entry name" value="P-loop containing nucleotide triphosphate hydrolases"/>
    <property type="match status" value="1"/>
</dbReference>
<feature type="compositionally biased region" description="Polar residues" evidence="6">
    <location>
        <begin position="664"/>
        <end position="681"/>
    </location>
</feature>
<dbReference type="OrthoDB" id="1700985at2759"/>
<keyword evidence="4" id="KW-0067">ATP-binding</keyword>
<proteinExistence type="predicted"/>
<dbReference type="GO" id="GO:0051707">
    <property type="term" value="P:response to other organism"/>
    <property type="evidence" value="ECO:0007669"/>
    <property type="project" value="UniProtKB-ARBA"/>
</dbReference>
<evidence type="ECO:0000256" key="4">
    <source>
        <dbReference type="ARBA" id="ARBA00022840"/>
    </source>
</evidence>
<dbReference type="PANTHER" id="PTHR36766:SF31">
    <property type="entry name" value="DISEASE RESISTANCE RPP13-LIKE PROTEIN 1"/>
    <property type="match status" value="1"/>
</dbReference>
<comment type="caution">
    <text evidence="9">The sequence shown here is derived from an EMBL/GenBank/DDBJ whole genome shotgun (WGS) entry which is preliminary data.</text>
</comment>
<evidence type="ECO:0000256" key="2">
    <source>
        <dbReference type="ARBA" id="ARBA00022741"/>
    </source>
</evidence>
<dbReference type="InterPro" id="IPR032675">
    <property type="entry name" value="LRR_dom_sf"/>
</dbReference>
<evidence type="ECO:0000313" key="9">
    <source>
        <dbReference type="EMBL" id="GFZ21638.1"/>
    </source>
</evidence>
<feature type="region of interest" description="Disordered" evidence="6">
    <location>
        <begin position="664"/>
        <end position="684"/>
    </location>
</feature>
<feature type="compositionally biased region" description="Acidic residues" evidence="6">
    <location>
        <begin position="473"/>
        <end position="485"/>
    </location>
</feature>
<feature type="coiled-coil region" evidence="5">
    <location>
        <begin position="550"/>
        <end position="577"/>
    </location>
</feature>
<dbReference type="PANTHER" id="PTHR36766">
    <property type="entry name" value="PLANT BROAD-SPECTRUM MILDEW RESISTANCE PROTEIN RPW8"/>
    <property type="match status" value="1"/>
</dbReference>
<evidence type="ECO:0000256" key="6">
    <source>
        <dbReference type="SAM" id="MobiDB-lite"/>
    </source>
</evidence>
<evidence type="ECO:0000259" key="7">
    <source>
        <dbReference type="Pfam" id="PF00931"/>
    </source>
</evidence>
<keyword evidence="5" id="KW-0175">Coiled coil</keyword>
<feature type="region of interest" description="Disordered" evidence="6">
    <location>
        <begin position="468"/>
        <end position="487"/>
    </location>
</feature>
<dbReference type="SUPFAM" id="SSF52058">
    <property type="entry name" value="L domain-like"/>
    <property type="match status" value="1"/>
</dbReference>
<name>A0A7J0HF16_9ERIC</name>
<dbReference type="Gene3D" id="3.80.10.10">
    <property type="entry name" value="Ribonuclease Inhibitor"/>
    <property type="match status" value="1"/>
</dbReference>
<dbReference type="InterPro" id="IPR002182">
    <property type="entry name" value="NB-ARC"/>
</dbReference>
<dbReference type="Pfam" id="PF18052">
    <property type="entry name" value="Rx_N"/>
    <property type="match status" value="1"/>
</dbReference>
<feature type="compositionally biased region" description="Acidic residues" evidence="6">
    <location>
        <begin position="513"/>
        <end position="528"/>
    </location>
</feature>
<feature type="region of interest" description="Disordered" evidence="6">
    <location>
        <begin position="498"/>
        <end position="528"/>
    </location>
</feature>
<protein>
    <submittedName>
        <fullName evidence="9">NB-ARC domain-containing disease resistance protein</fullName>
    </submittedName>
</protein>
<sequence length="714" mass="79446">MAEALVGGAFLSATLQVLFDRLASRGVLDLFRGPKRGDGDKLRKLKLKLMELHLVLDDAERKQFTHQSVKNWMEELKDAVYHAEDLLDEIATEALRLKVESHYQSGPNQVRAPISTSSSLLDAELVSKIKEVVDSLEYFATQKDVLGLKEVASRKWSHRLPSTSLVDESRVFGRDSDKEEIIKLLVSNEQSGSVIDVIAIVGMGGVGKTTLTQLVYNDGRVVEHFEIKAWVCVSEEFDVVFLAGVSSSNDDTQDLNQLQVRLKESLRASVPRSCAADQLVLAGCDGVGLGWQGVSSLVKLHISHLQNLNELPPELCALTNLEELAIESCPNLLSFSSSESNGVPPTLKHLSIKNCEKLVIPLSEQMEICCTSLERLELRGCDTLTHLPLDFFPKLRFLYIMSCDNLEALSIPNGCGLQNLMSLETVWILDCCSMVPHGILAGATVSQGTLTDCTNKKKTNGSKVLTVTWSDSEKEEESDSDDETENYTVFMTSTVKTTKTSSKASDTEKLDESDSTVGSLEEESNDEDINELHQAYNQLYKESYKLANSNVKLSKRLKEVLEEVDSLKKVNDAAQVETSQLKNHQTTLTDKVRFLEKDAFDREGFKKTLEDKVQKLESELVNVHLSFKKFDAGLQKIDEIWNAQRTSFDMTGIGYKEKATTSSQLASKPYSTKAQGTSSMPNIEIMPTRSNSYPRFTVSVLDHRSDLLRTDFTP</sequence>
<dbReference type="AlphaFoldDB" id="A0A7J0HF16"/>
<feature type="domain" description="Disease resistance N-terminal" evidence="8">
    <location>
        <begin position="10"/>
        <end position="101"/>
    </location>
</feature>